<comment type="caution">
    <text evidence="2">The sequence shown here is derived from an EMBL/GenBank/DDBJ whole genome shotgun (WGS) entry which is preliminary data.</text>
</comment>
<name>A0A811SED8_9POAL</name>
<sequence>MEDTLAWHYDSKGIFSVKTAFRVFCDDDNRNSKHDSAASSSRCGGETKKVWSMILTMQASSRLEHFLWRLAHNSLALRSNLKRRGVKVDDDRCIMCNRAGEDGGHLFLKCKCVKALWRSAGLEFVRKLMAECCTTMEVVEKMLTIDDELQLKTALLNQVREGEKRRLADEIAGFCGRQAAEINNLQRITAEDT</sequence>
<keyword evidence="3" id="KW-1185">Reference proteome</keyword>
<dbReference type="OrthoDB" id="694270at2759"/>
<organism evidence="2 3">
    <name type="scientific">Miscanthus lutarioriparius</name>
    <dbReference type="NCBI Taxonomy" id="422564"/>
    <lineage>
        <taxon>Eukaryota</taxon>
        <taxon>Viridiplantae</taxon>
        <taxon>Streptophyta</taxon>
        <taxon>Embryophyta</taxon>
        <taxon>Tracheophyta</taxon>
        <taxon>Spermatophyta</taxon>
        <taxon>Magnoliopsida</taxon>
        <taxon>Liliopsida</taxon>
        <taxon>Poales</taxon>
        <taxon>Poaceae</taxon>
        <taxon>PACMAD clade</taxon>
        <taxon>Panicoideae</taxon>
        <taxon>Andropogonodae</taxon>
        <taxon>Andropogoneae</taxon>
        <taxon>Saccharinae</taxon>
        <taxon>Miscanthus</taxon>
    </lineage>
</organism>
<protein>
    <recommendedName>
        <fullName evidence="1">Reverse transcriptase zinc-binding domain-containing protein</fullName>
    </recommendedName>
</protein>
<dbReference type="AlphaFoldDB" id="A0A811SED8"/>
<dbReference type="Pfam" id="PF13966">
    <property type="entry name" value="zf-RVT"/>
    <property type="match status" value="1"/>
</dbReference>
<evidence type="ECO:0000259" key="1">
    <source>
        <dbReference type="Pfam" id="PF13966"/>
    </source>
</evidence>
<accession>A0A811SED8</accession>
<dbReference type="Proteomes" id="UP000604825">
    <property type="component" value="Unassembled WGS sequence"/>
</dbReference>
<reference evidence="2" key="1">
    <citation type="submission" date="2020-10" db="EMBL/GenBank/DDBJ databases">
        <authorList>
            <person name="Han B."/>
            <person name="Lu T."/>
            <person name="Zhao Q."/>
            <person name="Huang X."/>
            <person name="Zhao Y."/>
        </authorList>
    </citation>
    <scope>NUCLEOTIDE SEQUENCE</scope>
</reference>
<dbReference type="EMBL" id="CAJGYO010000019">
    <property type="protein sequence ID" value="CAD6338928.1"/>
    <property type="molecule type" value="Genomic_DNA"/>
</dbReference>
<evidence type="ECO:0000313" key="2">
    <source>
        <dbReference type="EMBL" id="CAD6338928.1"/>
    </source>
</evidence>
<feature type="domain" description="Reverse transcriptase zinc-binding" evidence="1">
    <location>
        <begin position="45"/>
        <end position="117"/>
    </location>
</feature>
<dbReference type="InterPro" id="IPR026960">
    <property type="entry name" value="RVT-Znf"/>
</dbReference>
<proteinExistence type="predicted"/>
<gene>
    <name evidence="2" type="ORF">NCGR_LOCUS63026</name>
</gene>
<evidence type="ECO:0000313" key="3">
    <source>
        <dbReference type="Proteomes" id="UP000604825"/>
    </source>
</evidence>